<dbReference type="SUPFAM" id="SSF55729">
    <property type="entry name" value="Acyl-CoA N-acyltransferases (Nat)"/>
    <property type="match status" value="1"/>
</dbReference>
<dbReference type="Proteomes" id="UP000598996">
    <property type="component" value="Unassembled WGS sequence"/>
</dbReference>
<reference evidence="1 2" key="1">
    <citation type="submission" date="2021-01" db="EMBL/GenBank/DDBJ databases">
        <title>Actinoplanes sp. nov. LDG1-01 isolated from lichen.</title>
        <authorList>
            <person name="Saeng-In P."/>
            <person name="Phongsopitanun W."/>
            <person name="Kanchanasin P."/>
            <person name="Yuki M."/>
            <person name="Kudo T."/>
            <person name="Ohkuma M."/>
            <person name="Tanasupawat S."/>
        </authorList>
    </citation>
    <scope>NUCLEOTIDE SEQUENCE [LARGE SCALE GENOMIC DNA]</scope>
    <source>
        <strain evidence="1 2">LDG1-01</strain>
    </source>
</reference>
<dbReference type="Gene3D" id="3.40.630.30">
    <property type="match status" value="1"/>
</dbReference>
<accession>A0ABS1VYD6</accession>
<proteinExistence type="predicted"/>
<organism evidence="1 2">
    <name type="scientific">Paractinoplanes lichenicola</name>
    <dbReference type="NCBI Taxonomy" id="2802976"/>
    <lineage>
        <taxon>Bacteria</taxon>
        <taxon>Bacillati</taxon>
        <taxon>Actinomycetota</taxon>
        <taxon>Actinomycetes</taxon>
        <taxon>Micromonosporales</taxon>
        <taxon>Micromonosporaceae</taxon>
        <taxon>Paractinoplanes</taxon>
    </lineage>
</organism>
<evidence type="ECO:0000313" key="1">
    <source>
        <dbReference type="EMBL" id="MBL7259501.1"/>
    </source>
</evidence>
<dbReference type="RefSeq" id="WP_202996198.1">
    <property type="nucleotide sequence ID" value="NZ_JAENHO010000011.1"/>
</dbReference>
<name>A0ABS1VYD6_9ACTN</name>
<sequence>MKAANHAYARAGVPALRVIEAWNAEENTPMRAVNAALGFQPVDRWPVFQF</sequence>
<evidence type="ECO:0008006" key="3">
    <source>
        <dbReference type="Google" id="ProtNLM"/>
    </source>
</evidence>
<dbReference type="InterPro" id="IPR016181">
    <property type="entry name" value="Acyl_CoA_acyltransferase"/>
</dbReference>
<dbReference type="EMBL" id="JAENHO010000011">
    <property type="protein sequence ID" value="MBL7259501.1"/>
    <property type="molecule type" value="Genomic_DNA"/>
</dbReference>
<comment type="caution">
    <text evidence="1">The sequence shown here is derived from an EMBL/GenBank/DDBJ whole genome shotgun (WGS) entry which is preliminary data.</text>
</comment>
<protein>
    <recommendedName>
        <fullName evidence="3">Acetyltransferase</fullName>
    </recommendedName>
</protein>
<keyword evidence="2" id="KW-1185">Reference proteome</keyword>
<gene>
    <name evidence="1" type="ORF">JKJ07_34810</name>
</gene>
<evidence type="ECO:0000313" key="2">
    <source>
        <dbReference type="Proteomes" id="UP000598996"/>
    </source>
</evidence>